<dbReference type="InterPro" id="IPR035979">
    <property type="entry name" value="RBD_domain_sf"/>
</dbReference>
<sequence length="727" mass="81946">MSSTGDHGNSKNLDHHRPDGGQDEGDGREAKRPMLETGQAGPSQGRVLVPETQFTDTQGGSTQEKPSSESSLFRMLRTQAGQGKWVHNKELGYHGTQERLRTLYQQDDDMKSVDGKADSEAEEGAVEESQQTAPGFTVVEHMRARRIAVRIAFSDLNGDSHQEKLEDLMALLEGHRINPPRTPNKVRIDGKNYFRVQTTTQDELKYLLDGEVDDTLHKQDKNEGDDEQLEEGTEEAVLKVRPLFVQIYDAEERKYDMTRSIELHGLPARVDLRLIRLAANQAGPVERITLSACARGIKMNATVMFEEPKAVELLQENNTRHLAIGQDLVRIKRQGETTVPWDLQYACKLHGLPWNTTPLDLFDTLQELEVNTDFVEVPRYYLKNGSQERYRKEAYVYFRTEEDMTKAMEMPIQMGYAKLQWLLPKEKRCYTCNEPLHEKNQCPVREKRRDEREHQKKVMQFHAATKSRVTSGTSFADLFREKGKEQRGQKQQGQATERQEGKTVHEKRVKEEKKVENGNLNQRQPMQALFGDGLHFPPLTSTQQFKTAPATSGTVQETQHANIFEDIVAKITERQGALEAALEKTQNDMAKAMVKLMDAQHDLAMKMQTIFETMQNWMMRVGVMGTTETSAQGAALASQMSLLSSQRSDTPLIDNRTTKKVKAELGPSNYDVAHNPSLPPTNVSRAGIEAAISSNQTSRSAGTTPGSGIRRAGPSSNTRAATSRKYF</sequence>
<name>A0A9P6RJ02_9FUNG</name>
<feature type="compositionally biased region" description="Basic and acidic residues" evidence="1">
    <location>
        <begin position="8"/>
        <end position="34"/>
    </location>
</feature>
<feature type="compositionally biased region" description="Polar residues" evidence="1">
    <location>
        <begin position="52"/>
        <end position="70"/>
    </location>
</feature>
<evidence type="ECO:0000313" key="3">
    <source>
        <dbReference type="Proteomes" id="UP000738325"/>
    </source>
</evidence>
<comment type="caution">
    <text evidence="2">The sequence shown here is derived from an EMBL/GenBank/DDBJ whole genome shotgun (WGS) entry which is preliminary data.</text>
</comment>
<dbReference type="Proteomes" id="UP000738325">
    <property type="component" value="Unassembled WGS sequence"/>
</dbReference>
<dbReference type="InterPro" id="IPR012677">
    <property type="entry name" value="Nucleotide-bd_a/b_plait_sf"/>
</dbReference>
<dbReference type="OrthoDB" id="2416239at2759"/>
<evidence type="ECO:0008006" key="4">
    <source>
        <dbReference type="Google" id="ProtNLM"/>
    </source>
</evidence>
<feature type="region of interest" description="Disordered" evidence="1">
    <location>
        <begin position="1"/>
        <end position="70"/>
    </location>
</feature>
<protein>
    <recommendedName>
        <fullName evidence="4">CCHC-type domain-containing protein</fullName>
    </recommendedName>
</protein>
<feature type="region of interest" description="Disordered" evidence="1">
    <location>
        <begin position="106"/>
        <end position="134"/>
    </location>
</feature>
<feature type="compositionally biased region" description="Basic and acidic residues" evidence="1">
    <location>
        <begin position="108"/>
        <end position="119"/>
    </location>
</feature>
<dbReference type="Gene3D" id="3.30.70.330">
    <property type="match status" value="1"/>
</dbReference>
<evidence type="ECO:0000313" key="2">
    <source>
        <dbReference type="EMBL" id="KAG0320071.1"/>
    </source>
</evidence>
<feature type="region of interest" description="Disordered" evidence="1">
    <location>
        <begin position="692"/>
        <end position="727"/>
    </location>
</feature>
<dbReference type="GO" id="GO:0003676">
    <property type="term" value="F:nucleic acid binding"/>
    <property type="evidence" value="ECO:0007669"/>
    <property type="project" value="InterPro"/>
</dbReference>
<organism evidence="2 3">
    <name type="scientific">Dissophora globulifera</name>
    <dbReference type="NCBI Taxonomy" id="979702"/>
    <lineage>
        <taxon>Eukaryota</taxon>
        <taxon>Fungi</taxon>
        <taxon>Fungi incertae sedis</taxon>
        <taxon>Mucoromycota</taxon>
        <taxon>Mortierellomycotina</taxon>
        <taxon>Mortierellomycetes</taxon>
        <taxon>Mortierellales</taxon>
        <taxon>Mortierellaceae</taxon>
        <taxon>Dissophora</taxon>
    </lineage>
</organism>
<accession>A0A9P6RJ02</accession>
<dbReference type="SUPFAM" id="SSF54928">
    <property type="entry name" value="RNA-binding domain, RBD"/>
    <property type="match status" value="1"/>
</dbReference>
<gene>
    <name evidence="2" type="ORF">BGZ99_004687</name>
</gene>
<feature type="compositionally biased region" description="Polar residues" evidence="1">
    <location>
        <begin position="692"/>
        <end position="706"/>
    </location>
</feature>
<evidence type="ECO:0000256" key="1">
    <source>
        <dbReference type="SAM" id="MobiDB-lite"/>
    </source>
</evidence>
<proteinExistence type="predicted"/>
<feature type="compositionally biased region" description="Basic and acidic residues" evidence="1">
    <location>
        <begin position="497"/>
        <end position="513"/>
    </location>
</feature>
<dbReference type="EMBL" id="JAAAIP010000296">
    <property type="protein sequence ID" value="KAG0320071.1"/>
    <property type="molecule type" value="Genomic_DNA"/>
</dbReference>
<reference evidence="2" key="1">
    <citation type="journal article" date="2020" name="Fungal Divers.">
        <title>Resolving the Mortierellaceae phylogeny through synthesis of multi-gene phylogenetics and phylogenomics.</title>
        <authorList>
            <person name="Vandepol N."/>
            <person name="Liber J."/>
            <person name="Desiro A."/>
            <person name="Na H."/>
            <person name="Kennedy M."/>
            <person name="Barry K."/>
            <person name="Grigoriev I.V."/>
            <person name="Miller A.N."/>
            <person name="O'Donnell K."/>
            <person name="Stajich J.E."/>
            <person name="Bonito G."/>
        </authorList>
    </citation>
    <scope>NUCLEOTIDE SEQUENCE</scope>
    <source>
        <strain evidence="2">REB-010B</strain>
    </source>
</reference>
<dbReference type="AlphaFoldDB" id="A0A9P6RJ02"/>
<feature type="region of interest" description="Disordered" evidence="1">
    <location>
        <begin position="481"/>
        <end position="513"/>
    </location>
</feature>
<keyword evidence="3" id="KW-1185">Reference proteome</keyword>